<dbReference type="Proteomes" id="UP000309454">
    <property type="component" value="Unassembled WGS sequence"/>
</dbReference>
<dbReference type="GeneID" id="93356128"/>
<comment type="caution">
    <text evidence="3">The sequence shown here is derived from an EMBL/GenBank/DDBJ whole genome shotgun (WGS) entry which is preliminary data.</text>
</comment>
<dbReference type="RefSeq" id="WP_123184794.1">
    <property type="nucleotide sequence ID" value="NZ_CANPEU010000009.1"/>
</dbReference>
<dbReference type="OrthoDB" id="9808360at2"/>
<dbReference type="PROSITE" id="PS51197">
    <property type="entry name" value="HTH_RRF2_2"/>
    <property type="match status" value="1"/>
</dbReference>
<proteinExistence type="predicted"/>
<dbReference type="Gene3D" id="1.10.10.10">
    <property type="entry name" value="Winged helix-like DNA-binding domain superfamily/Winged helix DNA-binding domain"/>
    <property type="match status" value="1"/>
</dbReference>
<dbReference type="Pfam" id="PF02082">
    <property type="entry name" value="Rrf2"/>
    <property type="match status" value="1"/>
</dbReference>
<dbReference type="InterPro" id="IPR036388">
    <property type="entry name" value="WH-like_DNA-bd_sf"/>
</dbReference>
<dbReference type="PANTHER" id="PTHR33221:SF5">
    <property type="entry name" value="HTH-TYPE TRANSCRIPTIONAL REGULATOR ISCR"/>
    <property type="match status" value="1"/>
</dbReference>
<accession>A0A3N0AD22</accession>
<evidence type="ECO:0000313" key="2">
    <source>
        <dbReference type="EMBL" id="MBB3170344.1"/>
    </source>
</evidence>
<reference evidence="3 4" key="1">
    <citation type="submission" date="2019-04" db="EMBL/GenBank/DDBJ databases">
        <title>Microbes associate with the intestines of laboratory mice.</title>
        <authorList>
            <person name="Navarre W."/>
            <person name="Wong E."/>
            <person name="Huang K.C."/>
            <person name="Tropini C."/>
            <person name="Ng K."/>
            <person name="Yu B."/>
        </authorList>
    </citation>
    <scope>NUCLEOTIDE SEQUENCE [LARGE SCALE GENOMIC DNA]</scope>
    <source>
        <strain evidence="3 4">NM48_B13</strain>
    </source>
</reference>
<evidence type="ECO:0000313" key="4">
    <source>
        <dbReference type="Proteomes" id="UP000309454"/>
    </source>
</evidence>
<evidence type="ECO:0000313" key="3">
    <source>
        <dbReference type="EMBL" id="TJW12418.1"/>
    </source>
</evidence>
<gene>
    <name evidence="3" type="ORF">E5982_02130</name>
    <name evidence="2" type="ORF">FHR31_000124</name>
</gene>
<evidence type="ECO:0000313" key="5">
    <source>
        <dbReference type="Proteomes" id="UP000530850"/>
    </source>
</evidence>
<evidence type="ECO:0000256" key="1">
    <source>
        <dbReference type="ARBA" id="ARBA00023125"/>
    </source>
</evidence>
<dbReference type="GO" id="GO:0003700">
    <property type="term" value="F:DNA-binding transcription factor activity"/>
    <property type="evidence" value="ECO:0007669"/>
    <property type="project" value="TreeGrafter"/>
</dbReference>
<keyword evidence="4" id="KW-1185">Reference proteome</keyword>
<dbReference type="Proteomes" id="UP000530850">
    <property type="component" value="Unassembled WGS sequence"/>
</dbReference>
<protein>
    <submittedName>
        <fullName evidence="2">Rrf2 family protein</fullName>
    </submittedName>
    <submittedName>
        <fullName evidence="3">Rrf2 family transcriptional regulator</fullName>
    </submittedName>
</protein>
<reference evidence="2 5" key="2">
    <citation type="submission" date="2020-08" db="EMBL/GenBank/DDBJ databases">
        <title>Sequencing the genomes of 1000 actinobacteria strains.</title>
        <authorList>
            <person name="Klenk H.-P."/>
        </authorList>
    </citation>
    <scope>NUCLEOTIDE SEQUENCE [LARGE SCALE GENOMIC DNA]</scope>
    <source>
        <strain evidence="2 5">DSM 22242</strain>
    </source>
</reference>
<dbReference type="GO" id="GO:0005829">
    <property type="term" value="C:cytosol"/>
    <property type="evidence" value="ECO:0007669"/>
    <property type="project" value="TreeGrafter"/>
</dbReference>
<sequence>MKISTKSRYGMRFMIDLAQHYGEGPIALKDVAERQSISKKYLEQVVAPLSSKGLLSVTRGYMGGYQLSRSPEKITLEDVVSASEDGLDLMDCISGHIRCDRADGCTSQKVWGGLQQTMRDYLASKTLADIISA</sequence>
<dbReference type="NCBIfam" id="TIGR00738">
    <property type="entry name" value="rrf2_super"/>
    <property type="match status" value="1"/>
</dbReference>
<name>A0A3N0AD22_9ACTN</name>
<dbReference type="InterPro" id="IPR000944">
    <property type="entry name" value="Tscrpt_reg_Rrf2"/>
</dbReference>
<dbReference type="AlphaFoldDB" id="A0A3N0AD22"/>
<dbReference type="EMBL" id="JACHYA010000001">
    <property type="protein sequence ID" value="MBB3170344.1"/>
    <property type="molecule type" value="Genomic_DNA"/>
</dbReference>
<organism evidence="3 4">
    <name type="scientific">Parvibacter caecicola</name>
    <dbReference type="NCBI Taxonomy" id="747645"/>
    <lineage>
        <taxon>Bacteria</taxon>
        <taxon>Bacillati</taxon>
        <taxon>Actinomycetota</taxon>
        <taxon>Coriobacteriia</taxon>
        <taxon>Coriobacteriales</taxon>
        <taxon>Coriobacteriaceae</taxon>
        <taxon>Parvibacter</taxon>
    </lineage>
</organism>
<dbReference type="GO" id="GO:0003677">
    <property type="term" value="F:DNA binding"/>
    <property type="evidence" value="ECO:0007669"/>
    <property type="project" value="UniProtKB-KW"/>
</dbReference>
<dbReference type="InterPro" id="IPR036390">
    <property type="entry name" value="WH_DNA-bd_sf"/>
</dbReference>
<dbReference type="EMBL" id="SSTM01000001">
    <property type="protein sequence ID" value="TJW12418.1"/>
    <property type="molecule type" value="Genomic_DNA"/>
</dbReference>
<dbReference type="SUPFAM" id="SSF46785">
    <property type="entry name" value="Winged helix' DNA-binding domain"/>
    <property type="match status" value="1"/>
</dbReference>
<dbReference type="PANTHER" id="PTHR33221">
    <property type="entry name" value="WINGED HELIX-TURN-HELIX TRANSCRIPTIONAL REGULATOR, RRF2 FAMILY"/>
    <property type="match status" value="1"/>
</dbReference>
<keyword evidence="1" id="KW-0238">DNA-binding</keyword>